<gene>
    <name evidence="7" type="ORF">BDV98DRAFT_573058</name>
</gene>
<evidence type="ECO:0000256" key="3">
    <source>
        <dbReference type="ARBA" id="ARBA00047591"/>
    </source>
</evidence>
<protein>
    <submittedName>
        <fullName evidence="7">Alpha/Beta hydrolase protein</fullName>
    </submittedName>
</protein>
<dbReference type="InterPro" id="IPR051218">
    <property type="entry name" value="Sec_MonoDiacylglyc_Lipase"/>
</dbReference>
<evidence type="ECO:0000313" key="8">
    <source>
        <dbReference type="Proteomes" id="UP000305067"/>
    </source>
</evidence>
<feature type="chain" id="PRO_5023069540" evidence="5">
    <location>
        <begin position="20"/>
        <end position="344"/>
    </location>
</feature>
<dbReference type="PANTHER" id="PTHR45856">
    <property type="entry name" value="ALPHA/BETA-HYDROLASES SUPERFAMILY PROTEIN"/>
    <property type="match status" value="1"/>
</dbReference>
<proteinExistence type="inferred from homology"/>
<evidence type="ECO:0000256" key="2">
    <source>
        <dbReference type="ARBA" id="ARBA00043996"/>
    </source>
</evidence>
<evidence type="ECO:0000256" key="1">
    <source>
        <dbReference type="ARBA" id="ARBA00023157"/>
    </source>
</evidence>
<evidence type="ECO:0000313" key="7">
    <source>
        <dbReference type="EMBL" id="TFK98368.1"/>
    </source>
</evidence>
<feature type="domain" description="Fungal lipase-type" evidence="6">
    <location>
        <begin position="139"/>
        <end position="281"/>
    </location>
</feature>
<dbReference type="CDD" id="cd00519">
    <property type="entry name" value="Lipase_3"/>
    <property type="match status" value="1"/>
</dbReference>
<reference evidence="7 8" key="1">
    <citation type="journal article" date="2019" name="Nat. Ecol. Evol.">
        <title>Megaphylogeny resolves global patterns of mushroom evolution.</title>
        <authorList>
            <person name="Varga T."/>
            <person name="Krizsan K."/>
            <person name="Foldi C."/>
            <person name="Dima B."/>
            <person name="Sanchez-Garcia M."/>
            <person name="Sanchez-Ramirez S."/>
            <person name="Szollosi G.J."/>
            <person name="Szarkandi J.G."/>
            <person name="Papp V."/>
            <person name="Albert L."/>
            <person name="Andreopoulos W."/>
            <person name="Angelini C."/>
            <person name="Antonin V."/>
            <person name="Barry K.W."/>
            <person name="Bougher N.L."/>
            <person name="Buchanan P."/>
            <person name="Buyck B."/>
            <person name="Bense V."/>
            <person name="Catcheside P."/>
            <person name="Chovatia M."/>
            <person name="Cooper J."/>
            <person name="Damon W."/>
            <person name="Desjardin D."/>
            <person name="Finy P."/>
            <person name="Geml J."/>
            <person name="Haridas S."/>
            <person name="Hughes K."/>
            <person name="Justo A."/>
            <person name="Karasinski D."/>
            <person name="Kautmanova I."/>
            <person name="Kiss B."/>
            <person name="Kocsube S."/>
            <person name="Kotiranta H."/>
            <person name="LaButti K.M."/>
            <person name="Lechner B.E."/>
            <person name="Liimatainen K."/>
            <person name="Lipzen A."/>
            <person name="Lukacs Z."/>
            <person name="Mihaltcheva S."/>
            <person name="Morgado L.N."/>
            <person name="Niskanen T."/>
            <person name="Noordeloos M.E."/>
            <person name="Ohm R.A."/>
            <person name="Ortiz-Santana B."/>
            <person name="Ovrebo C."/>
            <person name="Racz N."/>
            <person name="Riley R."/>
            <person name="Savchenko A."/>
            <person name="Shiryaev A."/>
            <person name="Soop K."/>
            <person name="Spirin V."/>
            <person name="Szebenyi C."/>
            <person name="Tomsovsky M."/>
            <person name="Tulloss R.E."/>
            <person name="Uehling J."/>
            <person name="Grigoriev I.V."/>
            <person name="Vagvolgyi C."/>
            <person name="Papp T."/>
            <person name="Martin F.M."/>
            <person name="Miettinen O."/>
            <person name="Hibbett D.S."/>
            <person name="Nagy L.G."/>
        </authorList>
    </citation>
    <scope>NUCLEOTIDE SEQUENCE [LARGE SCALE GENOMIC DNA]</scope>
    <source>
        <strain evidence="7 8">CBS 309.79</strain>
    </source>
</reference>
<keyword evidence="1" id="KW-1015">Disulfide bond</keyword>
<evidence type="ECO:0000256" key="4">
    <source>
        <dbReference type="ARBA" id="ARBA00048461"/>
    </source>
</evidence>
<name>A0A5C3QDX7_9AGAR</name>
<dbReference type="AlphaFoldDB" id="A0A5C3QDX7"/>
<evidence type="ECO:0000256" key="5">
    <source>
        <dbReference type="SAM" id="SignalP"/>
    </source>
</evidence>
<comment type="catalytic activity">
    <reaction evidence="4">
        <text>a monoacylglycerol + H2O = glycerol + a fatty acid + H(+)</text>
        <dbReference type="Rhea" id="RHEA:15245"/>
        <dbReference type="ChEBI" id="CHEBI:15377"/>
        <dbReference type="ChEBI" id="CHEBI:15378"/>
        <dbReference type="ChEBI" id="CHEBI:17408"/>
        <dbReference type="ChEBI" id="CHEBI:17754"/>
        <dbReference type="ChEBI" id="CHEBI:28868"/>
    </reaction>
</comment>
<keyword evidence="7" id="KW-0378">Hydrolase</keyword>
<keyword evidence="8" id="KW-1185">Reference proteome</keyword>
<dbReference type="SUPFAM" id="SSF53474">
    <property type="entry name" value="alpha/beta-Hydrolases"/>
    <property type="match status" value="1"/>
</dbReference>
<dbReference type="Proteomes" id="UP000305067">
    <property type="component" value="Unassembled WGS sequence"/>
</dbReference>
<dbReference type="Pfam" id="PF01764">
    <property type="entry name" value="Lipase_3"/>
    <property type="match status" value="1"/>
</dbReference>
<comment type="similarity">
    <text evidence="2">Belongs to the AB hydrolase superfamily. Lipase family. Class 3 subfamily.</text>
</comment>
<dbReference type="EMBL" id="ML178840">
    <property type="protein sequence ID" value="TFK98368.1"/>
    <property type="molecule type" value="Genomic_DNA"/>
</dbReference>
<dbReference type="InterPro" id="IPR002921">
    <property type="entry name" value="Fungal_lipase-type"/>
</dbReference>
<comment type="catalytic activity">
    <reaction evidence="3">
        <text>a diacylglycerol + H2O = a monoacylglycerol + a fatty acid + H(+)</text>
        <dbReference type="Rhea" id="RHEA:32731"/>
        <dbReference type="ChEBI" id="CHEBI:15377"/>
        <dbReference type="ChEBI" id="CHEBI:15378"/>
        <dbReference type="ChEBI" id="CHEBI:17408"/>
        <dbReference type="ChEBI" id="CHEBI:18035"/>
        <dbReference type="ChEBI" id="CHEBI:28868"/>
    </reaction>
</comment>
<dbReference type="OrthoDB" id="426718at2759"/>
<dbReference type="GO" id="GO:0006629">
    <property type="term" value="P:lipid metabolic process"/>
    <property type="evidence" value="ECO:0007669"/>
    <property type="project" value="InterPro"/>
</dbReference>
<keyword evidence="5" id="KW-0732">Signal</keyword>
<dbReference type="PANTHER" id="PTHR45856:SF25">
    <property type="entry name" value="FUNGAL LIPASE-LIKE DOMAIN-CONTAINING PROTEIN"/>
    <property type="match status" value="1"/>
</dbReference>
<sequence length="344" mass="35437">MFSKNLLPLLLASLAVVRAATVPPAALSPITHNEFGDPHTPEFIAELEAKQAAIEGADSLQGAAIAVTTLSAAQVSSNKPFSYYAAAAYCAPARTKAWNCGVSCSSTSGFVTTASGGDGASTQYWYVGYDSALQTVIVGHQGTDADKILPVITNIDFAPRALSTSLFPGVPNAVRVHNGFAGAQENSAAATLAAVRTTLSQRGATKVTVVGHSLGAAIGLLNALYLKIQLGSGVNVQFKGYAMPRVGNPAFANYIDSTFGTSGAIQRINNLKDPVPILPGRFLGFAHTSGEIHINSGNVWDACTGQDNTDGRCTVGAVPNVFAGSTSDHRGPYDGVTISSSTCA</sequence>
<dbReference type="GO" id="GO:0016787">
    <property type="term" value="F:hydrolase activity"/>
    <property type="evidence" value="ECO:0007669"/>
    <property type="project" value="UniProtKB-KW"/>
</dbReference>
<dbReference type="InterPro" id="IPR029058">
    <property type="entry name" value="AB_hydrolase_fold"/>
</dbReference>
<organism evidence="7 8">
    <name type="scientific">Pterulicium gracile</name>
    <dbReference type="NCBI Taxonomy" id="1884261"/>
    <lineage>
        <taxon>Eukaryota</taxon>
        <taxon>Fungi</taxon>
        <taxon>Dikarya</taxon>
        <taxon>Basidiomycota</taxon>
        <taxon>Agaricomycotina</taxon>
        <taxon>Agaricomycetes</taxon>
        <taxon>Agaricomycetidae</taxon>
        <taxon>Agaricales</taxon>
        <taxon>Pleurotineae</taxon>
        <taxon>Pterulaceae</taxon>
        <taxon>Pterulicium</taxon>
    </lineage>
</organism>
<accession>A0A5C3QDX7</accession>
<feature type="signal peptide" evidence="5">
    <location>
        <begin position="1"/>
        <end position="19"/>
    </location>
</feature>
<evidence type="ECO:0000259" key="6">
    <source>
        <dbReference type="Pfam" id="PF01764"/>
    </source>
</evidence>
<dbReference type="Gene3D" id="3.40.50.1820">
    <property type="entry name" value="alpha/beta hydrolase"/>
    <property type="match status" value="1"/>
</dbReference>